<keyword evidence="3" id="KW-1185">Reference proteome</keyword>
<comment type="caution">
    <text evidence="2">The sequence shown here is derived from an EMBL/GenBank/DDBJ whole genome shotgun (WGS) entry which is preliminary data.</text>
</comment>
<feature type="domain" description="SnoaL-like" evidence="1">
    <location>
        <begin position="11"/>
        <end position="111"/>
    </location>
</feature>
<reference evidence="2 3" key="1">
    <citation type="submission" date="2024-06" db="EMBL/GenBank/DDBJ databases">
        <title>The Natural Products Discovery Center: Release of the First 8490 Sequenced Strains for Exploring Actinobacteria Biosynthetic Diversity.</title>
        <authorList>
            <person name="Kalkreuter E."/>
            <person name="Kautsar S.A."/>
            <person name="Yang D."/>
            <person name="Bader C.D."/>
            <person name="Teijaro C.N."/>
            <person name="Fluegel L."/>
            <person name="Davis C.M."/>
            <person name="Simpson J.R."/>
            <person name="Lauterbach L."/>
            <person name="Steele A.D."/>
            <person name="Gui C."/>
            <person name="Meng S."/>
            <person name="Li G."/>
            <person name="Viehrig K."/>
            <person name="Ye F."/>
            <person name="Su P."/>
            <person name="Kiefer A.F."/>
            <person name="Nichols A."/>
            <person name="Cepeda A.J."/>
            <person name="Yan W."/>
            <person name="Fan B."/>
            <person name="Jiang Y."/>
            <person name="Adhikari A."/>
            <person name="Zheng C.-J."/>
            <person name="Schuster L."/>
            <person name="Cowan T.M."/>
            <person name="Smanski M.J."/>
            <person name="Chevrette M.G."/>
            <person name="De Carvalho L.P.S."/>
            <person name="Shen B."/>
        </authorList>
    </citation>
    <scope>NUCLEOTIDE SEQUENCE [LARGE SCALE GENOMIC DNA]</scope>
    <source>
        <strain evidence="2 3">NPDC048946</strain>
    </source>
</reference>
<evidence type="ECO:0000259" key="1">
    <source>
        <dbReference type="Pfam" id="PF12680"/>
    </source>
</evidence>
<evidence type="ECO:0000313" key="3">
    <source>
        <dbReference type="Proteomes" id="UP001551482"/>
    </source>
</evidence>
<gene>
    <name evidence="2" type="ORF">AB0C36_37420</name>
</gene>
<evidence type="ECO:0000313" key="2">
    <source>
        <dbReference type="EMBL" id="MEU8139166.1"/>
    </source>
</evidence>
<dbReference type="Gene3D" id="3.10.450.50">
    <property type="match status" value="1"/>
</dbReference>
<dbReference type="InterPro" id="IPR037401">
    <property type="entry name" value="SnoaL-like"/>
</dbReference>
<dbReference type="Pfam" id="PF12680">
    <property type="entry name" value="SnoaL_2"/>
    <property type="match status" value="1"/>
</dbReference>
<dbReference type="SUPFAM" id="SSF54427">
    <property type="entry name" value="NTF2-like"/>
    <property type="match status" value="1"/>
</dbReference>
<accession>A0ABV3DTT3</accession>
<dbReference type="EMBL" id="JBEZFP010000158">
    <property type="protein sequence ID" value="MEU8139166.1"/>
    <property type="molecule type" value="Genomic_DNA"/>
</dbReference>
<dbReference type="RefSeq" id="WP_358363076.1">
    <property type="nucleotide sequence ID" value="NZ_JBEZFP010000158.1"/>
</dbReference>
<protein>
    <submittedName>
        <fullName evidence="2">Nuclear transport factor 2 family protein</fullName>
    </submittedName>
</protein>
<dbReference type="Proteomes" id="UP001551482">
    <property type="component" value="Unassembled WGS sequence"/>
</dbReference>
<name>A0ABV3DTT3_9ACTN</name>
<organism evidence="2 3">
    <name type="scientific">Streptodolium elevatio</name>
    <dbReference type="NCBI Taxonomy" id="3157996"/>
    <lineage>
        <taxon>Bacteria</taxon>
        <taxon>Bacillati</taxon>
        <taxon>Actinomycetota</taxon>
        <taxon>Actinomycetes</taxon>
        <taxon>Kitasatosporales</taxon>
        <taxon>Streptomycetaceae</taxon>
        <taxon>Streptodolium</taxon>
    </lineage>
</organism>
<sequence length="138" mass="14896">MSVRTTAEVIDRFNHAFVNRDAAALGDLVGENCVMESVQPAPRGERVEGREACVAWWQALVDDHTTQFTPVDVFVTGERAAISWEYRYGEGPADWVAGVNIMRVQDGVIVEALGYSKTAGEVPLATDAEADAPAGATR</sequence>
<proteinExistence type="predicted"/>
<dbReference type="InterPro" id="IPR032710">
    <property type="entry name" value="NTF2-like_dom_sf"/>
</dbReference>